<dbReference type="OrthoDB" id="3370660at2"/>
<dbReference type="Proteomes" id="UP000198243">
    <property type="component" value="Chromosome I"/>
</dbReference>
<keyword evidence="2" id="KW-1185">Reference proteome</keyword>
<protein>
    <submittedName>
        <fullName evidence="1">Uncharacterized protein</fullName>
    </submittedName>
</protein>
<sequence>MTSRAGEAFETDRAVSDIEVLLTADLPSGGATVSEGDPVTGEWTATRGEGFHIGPLWESDALTGVYGSEWNEAEEAATENLALVVRELDNRWGPHRRISMRVPLFRDQAGDSIPSLFQALCDVDCYGDLAVWGPVAVSARWIGVSVNQCDGDAPMILTAVVSDRPIIELTD</sequence>
<proteinExistence type="predicted"/>
<evidence type="ECO:0000313" key="1">
    <source>
        <dbReference type="EMBL" id="SCE88181.1"/>
    </source>
</evidence>
<dbReference type="EMBL" id="LT607412">
    <property type="protein sequence ID" value="SCE88181.1"/>
    <property type="molecule type" value="Genomic_DNA"/>
</dbReference>
<name>A0A1C4VWM2_9ACTN</name>
<gene>
    <name evidence="1" type="ORF">GA0070607_2741</name>
</gene>
<dbReference type="RefSeq" id="WP_089018530.1">
    <property type="nucleotide sequence ID" value="NZ_LT607412.1"/>
</dbReference>
<accession>A0A1C4VWM2</accession>
<dbReference type="AlphaFoldDB" id="A0A1C4VWM2"/>
<reference evidence="2" key="1">
    <citation type="submission" date="2016-06" db="EMBL/GenBank/DDBJ databases">
        <authorList>
            <person name="Varghese N."/>
            <person name="Submissions Spin"/>
        </authorList>
    </citation>
    <scope>NUCLEOTIDE SEQUENCE [LARGE SCALE GENOMIC DNA]</scope>
    <source>
        <strain evidence="2">DSM 44875</strain>
    </source>
</reference>
<organism evidence="1 2">
    <name type="scientific">Micromonospora coriariae</name>
    <dbReference type="NCBI Taxonomy" id="285665"/>
    <lineage>
        <taxon>Bacteria</taxon>
        <taxon>Bacillati</taxon>
        <taxon>Actinomycetota</taxon>
        <taxon>Actinomycetes</taxon>
        <taxon>Micromonosporales</taxon>
        <taxon>Micromonosporaceae</taxon>
        <taxon>Micromonospora</taxon>
    </lineage>
</organism>
<evidence type="ECO:0000313" key="2">
    <source>
        <dbReference type="Proteomes" id="UP000198243"/>
    </source>
</evidence>